<dbReference type="PANTHER" id="PTHR30329:SF21">
    <property type="entry name" value="LIPOPROTEIN YIAD-RELATED"/>
    <property type="match status" value="1"/>
</dbReference>
<dbReference type="PANTHER" id="PTHR30329">
    <property type="entry name" value="STATOR ELEMENT OF FLAGELLAR MOTOR COMPLEX"/>
    <property type="match status" value="1"/>
</dbReference>
<dbReference type="GO" id="GO:0009279">
    <property type="term" value="C:cell outer membrane"/>
    <property type="evidence" value="ECO:0007669"/>
    <property type="project" value="UniProtKB-SubCell"/>
</dbReference>
<accession>A0A7X6I9X4</accession>
<comment type="subcellular location">
    <subcellularLocation>
        <location evidence="1">Cell outer membrane</location>
    </subcellularLocation>
</comment>
<dbReference type="InterPro" id="IPR006665">
    <property type="entry name" value="OmpA-like"/>
</dbReference>
<reference evidence="13 14" key="1">
    <citation type="journal article" date="2020" name="Nature">
        <title>Bacterial chemolithoautotrophy via manganese oxidation.</title>
        <authorList>
            <person name="Yu H."/>
            <person name="Leadbetter J.R."/>
        </authorList>
    </citation>
    <scope>NUCLEOTIDE SEQUENCE [LARGE SCALE GENOMIC DNA]</scope>
    <source>
        <strain evidence="13 14">Mn-1</strain>
    </source>
</reference>
<dbReference type="RefSeq" id="WP_168058370.1">
    <property type="nucleotide sequence ID" value="NZ_VTOW01000001.1"/>
</dbReference>
<dbReference type="HAMAP" id="MF_02204">
    <property type="entry name" value="Pal"/>
    <property type="match status" value="1"/>
</dbReference>
<dbReference type="AlphaFoldDB" id="A0A7X6I9X4"/>
<dbReference type="PROSITE" id="PS51123">
    <property type="entry name" value="OMPA_2"/>
    <property type="match status" value="1"/>
</dbReference>
<dbReference type="Gene3D" id="3.30.1330.60">
    <property type="entry name" value="OmpA-like domain"/>
    <property type="match status" value="1"/>
</dbReference>
<keyword evidence="7 13" id="KW-0449">Lipoprotein</keyword>
<dbReference type="EMBL" id="VTOW01000001">
    <property type="protein sequence ID" value="NKE70106.1"/>
    <property type="molecule type" value="Genomic_DNA"/>
</dbReference>
<dbReference type="InterPro" id="IPR006664">
    <property type="entry name" value="OMP_bac"/>
</dbReference>
<comment type="caution">
    <text evidence="13">The sequence shown here is derived from an EMBL/GenBank/DDBJ whole genome shotgun (WGS) entry which is preliminary data.</text>
</comment>
<evidence type="ECO:0000256" key="6">
    <source>
        <dbReference type="ARBA" id="ARBA00023237"/>
    </source>
</evidence>
<evidence type="ECO:0000259" key="12">
    <source>
        <dbReference type="PROSITE" id="PS51123"/>
    </source>
</evidence>
<dbReference type="InterPro" id="IPR039001">
    <property type="entry name" value="Pal"/>
</dbReference>
<evidence type="ECO:0000256" key="3">
    <source>
        <dbReference type="ARBA" id="ARBA00022729"/>
    </source>
</evidence>
<dbReference type="PRINTS" id="PR01021">
    <property type="entry name" value="OMPADOMAIN"/>
</dbReference>
<evidence type="ECO:0000313" key="14">
    <source>
        <dbReference type="Proteomes" id="UP000534783"/>
    </source>
</evidence>
<dbReference type="Pfam" id="PF00691">
    <property type="entry name" value="OmpA"/>
    <property type="match status" value="1"/>
</dbReference>
<keyword evidence="2" id="KW-0132">Cell division</keyword>
<evidence type="ECO:0000256" key="11">
    <source>
        <dbReference type="SAM" id="MobiDB-lite"/>
    </source>
</evidence>
<dbReference type="InterPro" id="IPR014169">
    <property type="entry name" value="Pal_lipo_C"/>
</dbReference>
<evidence type="ECO:0000256" key="2">
    <source>
        <dbReference type="ARBA" id="ARBA00022618"/>
    </source>
</evidence>
<feature type="domain" description="OmpA-like" evidence="12">
    <location>
        <begin position="77"/>
        <end position="191"/>
    </location>
</feature>
<evidence type="ECO:0000256" key="8">
    <source>
        <dbReference type="ARBA" id="ARBA00023306"/>
    </source>
</evidence>
<evidence type="ECO:0000256" key="5">
    <source>
        <dbReference type="ARBA" id="ARBA00023139"/>
    </source>
</evidence>
<dbReference type="NCBIfam" id="TIGR02802">
    <property type="entry name" value="Pal_lipo"/>
    <property type="match status" value="1"/>
</dbReference>
<sequence length="191" mass="21004">MKMRSGFWVLVGVGLLLAQAGCGKKVTPTSGTAALSEENASSSLPSGGVTEEGIREERVQSDSMAMQDGAGDPMAASAAEEAGELLDVFFEYDQAILKEESKMNLQKNAQRLMTERVKIRIEGHADERGTEEYNLALGERRAQAVKRFLTALGVDKNRINTISFGEERPFCKEPSENCYKENRRAHFVLTP</sequence>
<dbReference type="CDD" id="cd07185">
    <property type="entry name" value="OmpA_C-like"/>
    <property type="match status" value="1"/>
</dbReference>
<evidence type="ECO:0000256" key="7">
    <source>
        <dbReference type="ARBA" id="ARBA00023288"/>
    </source>
</evidence>
<keyword evidence="8" id="KW-0131">Cell cycle</keyword>
<evidence type="ECO:0000256" key="9">
    <source>
        <dbReference type="HAMAP-Rule" id="MF_02204"/>
    </source>
</evidence>
<proteinExistence type="inferred from homology"/>
<feature type="compositionally biased region" description="Low complexity" evidence="11">
    <location>
        <begin position="33"/>
        <end position="46"/>
    </location>
</feature>
<protein>
    <recommendedName>
        <fullName evidence="9">Peptidoglycan-associated protein</fullName>
    </recommendedName>
</protein>
<keyword evidence="3" id="KW-0732">Signal</keyword>
<dbReference type="InterPro" id="IPR036737">
    <property type="entry name" value="OmpA-like_sf"/>
</dbReference>
<dbReference type="PROSITE" id="PS01068">
    <property type="entry name" value="OMPA_1"/>
    <property type="match status" value="1"/>
</dbReference>
<evidence type="ECO:0000313" key="13">
    <source>
        <dbReference type="EMBL" id="NKE70106.1"/>
    </source>
</evidence>
<dbReference type="GO" id="GO:0051301">
    <property type="term" value="P:cell division"/>
    <property type="evidence" value="ECO:0007669"/>
    <property type="project" value="UniProtKB-KW"/>
</dbReference>
<comment type="similarity">
    <text evidence="9">Belongs to the Pal lipoprotein family.</text>
</comment>
<dbReference type="SUPFAM" id="SSF103088">
    <property type="entry name" value="OmpA-like"/>
    <property type="match status" value="1"/>
</dbReference>
<keyword evidence="4 10" id="KW-0472">Membrane</keyword>
<organism evidence="13 14">
    <name type="scientific">Candidatus Manganitrophus noduliformans</name>
    <dbReference type="NCBI Taxonomy" id="2606439"/>
    <lineage>
        <taxon>Bacteria</taxon>
        <taxon>Pseudomonadati</taxon>
        <taxon>Nitrospirota</taxon>
        <taxon>Nitrospiria</taxon>
        <taxon>Candidatus Troglogloeales</taxon>
        <taxon>Candidatus Manganitrophaceae</taxon>
        <taxon>Candidatus Manganitrophus</taxon>
    </lineage>
</organism>
<dbReference type="InterPro" id="IPR006690">
    <property type="entry name" value="OMPA-like_CS"/>
</dbReference>
<evidence type="ECO:0000256" key="4">
    <source>
        <dbReference type="ARBA" id="ARBA00023136"/>
    </source>
</evidence>
<dbReference type="Proteomes" id="UP000534783">
    <property type="component" value="Unassembled WGS sequence"/>
</dbReference>
<feature type="region of interest" description="Disordered" evidence="11">
    <location>
        <begin position="27"/>
        <end position="53"/>
    </location>
</feature>
<keyword evidence="6" id="KW-0998">Cell outer membrane</keyword>
<keyword evidence="14" id="KW-1185">Reference proteome</keyword>
<name>A0A7X6I9X4_9BACT</name>
<evidence type="ECO:0000256" key="1">
    <source>
        <dbReference type="ARBA" id="ARBA00004442"/>
    </source>
</evidence>
<keyword evidence="5" id="KW-0564">Palmitate</keyword>
<dbReference type="InterPro" id="IPR050330">
    <property type="entry name" value="Bact_OuterMem_StrucFunc"/>
</dbReference>
<evidence type="ECO:0000256" key="10">
    <source>
        <dbReference type="PROSITE-ProRule" id="PRU00473"/>
    </source>
</evidence>
<gene>
    <name evidence="9 13" type="primary">pal</name>
    <name evidence="13" type="ORF">MNODULE_05035</name>
</gene>